<dbReference type="InterPro" id="IPR057326">
    <property type="entry name" value="KR_dom"/>
</dbReference>
<keyword evidence="1" id="KW-0596">Phosphopantetheine</keyword>
<dbReference type="SMART" id="SM00823">
    <property type="entry name" value="PKS_PP"/>
    <property type="match status" value="1"/>
</dbReference>
<protein>
    <submittedName>
        <fullName evidence="10">SDR family NAD(P)-dependent oxidoreductase</fullName>
    </submittedName>
</protein>
<dbReference type="Pfam" id="PF00698">
    <property type="entry name" value="Acyl_transf_1"/>
    <property type="match status" value="1"/>
</dbReference>
<feature type="region of interest" description="C-terminal hotdog fold" evidence="6">
    <location>
        <begin position="1019"/>
        <end position="1165"/>
    </location>
</feature>
<dbReference type="Pfam" id="PF14765">
    <property type="entry name" value="PS-DH"/>
    <property type="match status" value="1"/>
</dbReference>
<dbReference type="PROSITE" id="PS52004">
    <property type="entry name" value="KS3_2"/>
    <property type="match status" value="1"/>
</dbReference>
<dbReference type="InterPro" id="IPR014031">
    <property type="entry name" value="Ketoacyl_synth_C"/>
</dbReference>
<dbReference type="InterPro" id="IPR013149">
    <property type="entry name" value="ADH-like_C"/>
</dbReference>
<dbReference type="Pfam" id="PF16197">
    <property type="entry name" value="KAsynt_C_assoc"/>
    <property type="match status" value="1"/>
</dbReference>
<dbReference type="PROSITE" id="PS50075">
    <property type="entry name" value="CARRIER"/>
    <property type="match status" value="1"/>
</dbReference>
<dbReference type="InterPro" id="IPR014030">
    <property type="entry name" value="Ketoacyl_synth_N"/>
</dbReference>
<dbReference type="InterPro" id="IPR020806">
    <property type="entry name" value="PKS_PP-bd"/>
</dbReference>
<organism evidence="10 11">
    <name type="scientific">Nocardia iowensis</name>
    <dbReference type="NCBI Taxonomy" id="204891"/>
    <lineage>
        <taxon>Bacteria</taxon>
        <taxon>Bacillati</taxon>
        <taxon>Actinomycetota</taxon>
        <taxon>Actinomycetes</taxon>
        <taxon>Mycobacteriales</taxon>
        <taxon>Nocardiaceae</taxon>
        <taxon>Nocardia</taxon>
    </lineage>
</organism>
<dbReference type="Pfam" id="PF08240">
    <property type="entry name" value="ADH_N"/>
    <property type="match status" value="1"/>
</dbReference>
<dbReference type="CDD" id="cd00833">
    <property type="entry name" value="PKS"/>
    <property type="match status" value="1"/>
</dbReference>
<dbReference type="InterPro" id="IPR049552">
    <property type="entry name" value="PKS_DH_N"/>
</dbReference>
<evidence type="ECO:0000256" key="3">
    <source>
        <dbReference type="ARBA" id="ARBA00022679"/>
    </source>
</evidence>
<feature type="domain" description="PKS/mFAS DH" evidence="9">
    <location>
        <begin position="887"/>
        <end position="1165"/>
    </location>
</feature>
<dbReference type="InterPro" id="IPR049900">
    <property type="entry name" value="PKS_mFAS_DH"/>
</dbReference>
<evidence type="ECO:0000313" key="11">
    <source>
        <dbReference type="Proteomes" id="UP000694257"/>
    </source>
</evidence>
<evidence type="ECO:0000256" key="4">
    <source>
        <dbReference type="ARBA" id="ARBA00023268"/>
    </source>
</evidence>
<feature type="region of interest" description="N-terminal hotdog fold" evidence="6">
    <location>
        <begin position="887"/>
        <end position="1008"/>
    </location>
</feature>
<keyword evidence="5" id="KW-0012">Acyltransferase</keyword>
<dbReference type="InterPro" id="IPR020841">
    <property type="entry name" value="PKS_Beta-ketoAc_synthase_dom"/>
</dbReference>
<dbReference type="Pfam" id="PF00107">
    <property type="entry name" value="ADH_zinc_N"/>
    <property type="match status" value="1"/>
</dbReference>
<dbReference type="SMART" id="SM00826">
    <property type="entry name" value="PKS_DH"/>
    <property type="match status" value="1"/>
</dbReference>
<dbReference type="Pfam" id="PF00109">
    <property type="entry name" value="ketoacyl-synt"/>
    <property type="match status" value="1"/>
</dbReference>
<dbReference type="PROSITE" id="PS01162">
    <property type="entry name" value="QOR_ZETA_CRYSTAL"/>
    <property type="match status" value="1"/>
</dbReference>
<dbReference type="Pfam" id="PF08659">
    <property type="entry name" value="KR"/>
    <property type="match status" value="1"/>
</dbReference>
<dbReference type="InterPro" id="IPR013154">
    <property type="entry name" value="ADH-like_N"/>
</dbReference>
<feature type="domain" description="Ketosynthase family 3 (KS3)" evidence="8">
    <location>
        <begin position="1"/>
        <end position="428"/>
    </location>
</feature>
<accession>A0ABX8RK21</accession>
<evidence type="ECO:0000256" key="1">
    <source>
        <dbReference type="ARBA" id="ARBA00022450"/>
    </source>
</evidence>
<dbReference type="InterPro" id="IPR002364">
    <property type="entry name" value="Quin_OxRdtase/zeta-crystal_CS"/>
</dbReference>
<evidence type="ECO:0000256" key="5">
    <source>
        <dbReference type="ARBA" id="ARBA00023315"/>
    </source>
</evidence>
<dbReference type="InterPro" id="IPR014043">
    <property type="entry name" value="Acyl_transferase_dom"/>
</dbReference>
<dbReference type="Pfam" id="PF21089">
    <property type="entry name" value="PKS_DH_N"/>
    <property type="match status" value="1"/>
</dbReference>
<dbReference type="PANTHER" id="PTHR43775">
    <property type="entry name" value="FATTY ACID SYNTHASE"/>
    <property type="match status" value="1"/>
</dbReference>
<dbReference type="PANTHER" id="PTHR43775:SF37">
    <property type="entry name" value="SI:DKEY-61P9.11"/>
    <property type="match status" value="1"/>
</dbReference>
<dbReference type="PROSITE" id="PS00606">
    <property type="entry name" value="KS3_1"/>
    <property type="match status" value="1"/>
</dbReference>
<sequence length="2113" mass="225472">MPAIAIVGIGCRFPGGIDDPASFWDLVLHKGDGIVEVPRDRWNLAKFYDPDPDAPGRMYTRHGGFLTQSLWEFDAEFFGISQREAAIMDPQQRLLLEVAWDALDDAGMAGKVSGREVGVFVGGFMNDNALVRSGSMARASINSHSPTSASHTLLSARISFLLDLLGPTMTIDTACSSSLVALHQAVLALEAGECEAAIVGGANAMLRPETFISMCKGRFLSVDGRCKTFDATADGYGRGEGAGAVIVKPLDVALRDGDRIYAVVRGSGVNQDGRTLAIPVPNPVAQEALARRVHRIADIEPHQVGYVEAHGTGTSVGDPLEMNALGTVYGAVEGRTEDLIVGSVKNNIGHTEAAAGVAGVIKAALTLHHGTIAPQLRLDNPNPEIRFDELRLRVPMEPEPMPSIDGRAAVAINSFGYGGTNAHVILEQAPTVVPVDDARPQPFPVLALSARSDTALRELATAVGTLAETVATPTVTETLWARRAHHPLRAAFAYRDDDDLRAQLAEFAGGGGQSPARALSEAGPQPIFVYSGMGPQWWGMGRGLLQAGGRFAEVAHEIDEVFRPIAEWSIVAELLRDEADSRITGTAFAQPANFLVQAALTAELAELGIRPSAVVGHSVGEVTAAYVSGALSLHDALLVSYHRSRLQATTAGSGGMLAVGLPEEQALQRLADIEGVCVAAVNSATAVTLAGDLDALHRLRETLTEEGIFAKALRVEVPYHSHLMDPILDELRSVLAGLHPTETRIPLWSTVTGAELAGPEWDREYWCRNVREPVRFADAIGGLLEAGNLAFLEVGPHPVLSGNIREALVQRGLSGAAVSTLSRDADDEENLRRTVVDLYRAGALDVSQVPGAGPAAVGHLDLPRYPWQRRVLWTEDPVTERDRAGATAGYAMLGERTDATASAWEVQLSVTNLPWLRDHVVEGSVVLPGAAYLDAALSAIAARTGRTSFGLEAVEFAAPLIVGQHDVPVLRVDVEETTHRFTVRSRTATETTWTLNAYGRLIEADVDARTIDITPPLDAVDIPADLLYEGLAAHGLAYGPSFRLVDTARVGQDGVLARLDLSLLPQAEAPALPHLAHPAVVDAALQCFAALSARSSGDVPVVVVPAAVTAVRWSGLLPNDEAWVRVSRSPGDPLLADIHLAGADGRVVLTMSGVRFAEISARQDVFDQLDEVFYEPVWSIVDDAETTVEAEAAAPAEFLMVISLGSTVSQRAKELAAVRAASELLNVSAEDSTDADRVFALLKAAHERSDVERSRLVVVANGELDPVRNVYGLVLVAQAISRLLAEAADTPPEVRGVVVTEQAFCLPVDRFANLPHTALTGARRTLLNEQPHARWRLIDAEAGTPAADIIGQVFAEDAVAARADEVALRAGACWAMQLRHTLRDQLATWDASAPLTDPEKSFTLEIPRSRLLSELSWREVERVEPGPGEIEVRVDAVGVNYKDPLKILGVLTEKELAGTYFGTVVGMEGAGVVERVGPGVTEVAPGDLMSLCSRGMLTRYLTIRPDDGATQRMDINLDNDFDPCHCSSALPLLTAEFTLEELARLRPGETVLVHGAAGGMGMAAVQVARRMGARVIATASTEERRAIVRDMGAQEVFNSRSVSFVDDVLRLTDGRGVDVVYSSSPGEILHQNLRVVAEFGRIIELGKADIYTGGAIDLRPFDRNMSFFAVDIDRALATRPELVRAASRRVIHALDTEVYKALPYTAFGPDDVSAAFESVVRSAQIGRIVIDLRAENPMVRAKLPQVHIDPAAAYLVTGGFGAFGLATARWLVREGARRLVLVGRQGAATDEAREVLADFAEAGVVVVEERVDVSDYDAVAALIERSNAEGHPLRGVFHAAGVVNNLEIPQITIESLEAIFGPKVAGALNLDNALTAAGIDLDLFVLYSSASSIVGINPQSGYAAANSVLDTLAAARRARGAAALAVNWGFMSGGGMADYESVTRYAELTGYRSVEMDVATEQLRECLRMDTAQIALLDVDWGQWATVHRPSARTPRFGELVSAAGGASGVGALRAEILELGPEQRGEVVAYLLVEQLAVVLGVSADTVDLDTPLPDLGMDSLMGMEFGARVVKVLGVQMSVLAAIGLTLRGLGARLAEQIAQEEDRMARSDTE</sequence>
<dbReference type="InterPro" id="IPR032821">
    <property type="entry name" value="PKS_assoc"/>
</dbReference>
<keyword evidence="4" id="KW-0511">Multifunctional enzyme</keyword>
<feature type="active site" description="Proton acceptor; for dehydratase activity" evidence="6">
    <location>
        <position position="919"/>
    </location>
</feature>
<reference evidence="10 11" key="1">
    <citation type="submission" date="2021-07" db="EMBL/GenBank/DDBJ databases">
        <title>Whole Genome Sequence of Nocardia Iowensis.</title>
        <authorList>
            <person name="Lamm A."/>
            <person name="Collins-Fairclough A.M."/>
            <person name="Bunk B."/>
            <person name="Sproer C."/>
        </authorList>
    </citation>
    <scope>NUCLEOTIDE SEQUENCE [LARGE SCALE GENOMIC DNA]</scope>
    <source>
        <strain evidence="10 11">NRRL 5646</strain>
    </source>
</reference>
<dbReference type="Pfam" id="PF00550">
    <property type="entry name" value="PP-binding"/>
    <property type="match status" value="1"/>
</dbReference>
<name>A0ABX8RK21_NOCIO</name>
<dbReference type="InterPro" id="IPR020807">
    <property type="entry name" value="PKS_DH"/>
</dbReference>
<dbReference type="PROSITE" id="PS52019">
    <property type="entry name" value="PKS_MFAS_DH"/>
    <property type="match status" value="1"/>
</dbReference>
<gene>
    <name evidence="10" type="ORF">KV110_31470</name>
</gene>
<dbReference type="RefSeq" id="WP_218470807.1">
    <property type="nucleotide sequence ID" value="NZ_BAABJN010000006.1"/>
</dbReference>
<evidence type="ECO:0000259" key="8">
    <source>
        <dbReference type="PROSITE" id="PS52004"/>
    </source>
</evidence>
<dbReference type="EMBL" id="CP078145">
    <property type="protein sequence ID" value="QXN89938.1"/>
    <property type="molecule type" value="Genomic_DNA"/>
</dbReference>
<dbReference type="InterPro" id="IPR050091">
    <property type="entry name" value="PKS_NRPS_Biosynth_Enz"/>
</dbReference>
<dbReference type="Proteomes" id="UP000694257">
    <property type="component" value="Chromosome"/>
</dbReference>
<dbReference type="SMART" id="SM00829">
    <property type="entry name" value="PKS_ER"/>
    <property type="match status" value="1"/>
</dbReference>
<evidence type="ECO:0000256" key="6">
    <source>
        <dbReference type="PROSITE-ProRule" id="PRU01363"/>
    </source>
</evidence>
<dbReference type="SMART" id="SM00825">
    <property type="entry name" value="PKS_KS"/>
    <property type="match status" value="1"/>
</dbReference>
<dbReference type="Pfam" id="PF02801">
    <property type="entry name" value="Ketoacyl-synt_C"/>
    <property type="match status" value="1"/>
</dbReference>
<evidence type="ECO:0000256" key="2">
    <source>
        <dbReference type="ARBA" id="ARBA00022553"/>
    </source>
</evidence>
<dbReference type="SMART" id="SM00822">
    <property type="entry name" value="PKS_KR"/>
    <property type="match status" value="1"/>
</dbReference>
<dbReference type="InterPro" id="IPR013968">
    <property type="entry name" value="PKS_KR"/>
</dbReference>
<keyword evidence="11" id="KW-1185">Reference proteome</keyword>
<evidence type="ECO:0000259" key="9">
    <source>
        <dbReference type="PROSITE" id="PS52019"/>
    </source>
</evidence>
<keyword evidence="3" id="KW-0808">Transferase</keyword>
<keyword evidence="2" id="KW-0597">Phosphoprotein</keyword>
<dbReference type="InterPro" id="IPR018201">
    <property type="entry name" value="Ketoacyl_synth_AS"/>
</dbReference>
<feature type="domain" description="Carrier" evidence="7">
    <location>
        <begin position="2023"/>
        <end position="2108"/>
    </location>
</feature>
<dbReference type="SMART" id="SM00827">
    <property type="entry name" value="PKS_AT"/>
    <property type="match status" value="1"/>
</dbReference>
<proteinExistence type="predicted"/>
<feature type="active site" description="Proton donor; for dehydratase activity" evidence="6">
    <location>
        <position position="1082"/>
    </location>
</feature>
<dbReference type="InterPro" id="IPR049551">
    <property type="entry name" value="PKS_DH_C"/>
</dbReference>
<dbReference type="InterPro" id="IPR020843">
    <property type="entry name" value="ER"/>
</dbReference>
<dbReference type="CDD" id="cd05195">
    <property type="entry name" value="enoyl_red"/>
    <property type="match status" value="1"/>
</dbReference>
<dbReference type="InterPro" id="IPR009081">
    <property type="entry name" value="PP-bd_ACP"/>
</dbReference>
<evidence type="ECO:0000259" key="7">
    <source>
        <dbReference type="PROSITE" id="PS50075"/>
    </source>
</evidence>
<evidence type="ECO:0000313" key="10">
    <source>
        <dbReference type="EMBL" id="QXN89938.1"/>
    </source>
</evidence>